<dbReference type="EMBL" id="CAJOBJ010111496">
    <property type="protein sequence ID" value="CAF4633803.1"/>
    <property type="molecule type" value="Genomic_DNA"/>
</dbReference>
<gene>
    <name evidence="2" type="ORF">GIL414_LOCUS40324</name>
</gene>
<dbReference type="Proteomes" id="UP000681720">
    <property type="component" value="Unassembled WGS sequence"/>
</dbReference>
<keyword evidence="1" id="KW-0812">Transmembrane</keyword>
<evidence type="ECO:0000256" key="1">
    <source>
        <dbReference type="SAM" id="Phobius"/>
    </source>
</evidence>
<sequence length="61" mass="6983">MDDFFTFLQLFVIFMISSGVAITAVLYPHYPLGLDLFTKAFVFRGLMALFSSEMSDLKNQH</sequence>
<name>A0A8S2ZKM6_9BILA</name>
<feature type="non-terminal residue" evidence="2">
    <location>
        <position position="61"/>
    </location>
</feature>
<organism evidence="2 3">
    <name type="scientific">Rotaria magnacalcarata</name>
    <dbReference type="NCBI Taxonomy" id="392030"/>
    <lineage>
        <taxon>Eukaryota</taxon>
        <taxon>Metazoa</taxon>
        <taxon>Spiralia</taxon>
        <taxon>Gnathifera</taxon>
        <taxon>Rotifera</taxon>
        <taxon>Eurotatoria</taxon>
        <taxon>Bdelloidea</taxon>
        <taxon>Philodinida</taxon>
        <taxon>Philodinidae</taxon>
        <taxon>Rotaria</taxon>
    </lineage>
</organism>
<proteinExistence type="predicted"/>
<protein>
    <submittedName>
        <fullName evidence="2">Uncharacterized protein</fullName>
    </submittedName>
</protein>
<keyword evidence="1" id="KW-0472">Membrane</keyword>
<dbReference type="AlphaFoldDB" id="A0A8S2ZKM6"/>
<evidence type="ECO:0000313" key="3">
    <source>
        <dbReference type="Proteomes" id="UP000681720"/>
    </source>
</evidence>
<accession>A0A8S2ZKM6</accession>
<evidence type="ECO:0000313" key="2">
    <source>
        <dbReference type="EMBL" id="CAF4633803.1"/>
    </source>
</evidence>
<reference evidence="2" key="1">
    <citation type="submission" date="2021-02" db="EMBL/GenBank/DDBJ databases">
        <authorList>
            <person name="Nowell W R."/>
        </authorList>
    </citation>
    <scope>NUCLEOTIDE SEQUENCE</scope>
</reference>
<comment type="caution">
    <text evidence="2">The sequence shown here is derived from an EMBL/GenBank/DDBJ whole genome shotgun (WGS) entry which is preliminary data.</text>
</comment>
<keyword evidence="1" id="KW-1133">Transmembrane helix</keyword>
<feature type="transmembrane region" description="Helical" evidence="1">
    <location>
        <begin position="7"/>
        <end position="30"/>
    </location>
</feature>